<dbReference type="AlphaFoldDB" id="A0A1V6TEU3"/>
<evidence type="ECO:0000313" key="2">
    <source>
        <dbReference type="EMBL" id="OQE24103.1"/>
    </source>
</evidence>
<accession>A0A1V6TEU3</accession>
<comment type="caution">
    <text evidence="2">The sequence shown here is derived from an EMBL/GenBank/DDBJ whole genome shotgun (WGS) entry which is preliminary data.</text>
</comment>
<dbReference type="OrthoDB" id="10595092at2759"/>
<sequence>MAASSFSERLNPDQFGRHWRNKGSGSAEVHANADGAAPVELWCRNRMPLLGKWPPPATAGTQLARLRQWILTFLGKVALGCELNTLGEVTKPLISTSKKIYKAL</sequence>
<keyword evidence="3" id="KW-1185">Reference proteome</keyword>
<name>A0A1V6TEU3_9EURO</name>
<proteinExistence type="predicted"/>
<protein>
    <submittedName>
        <fullName evidence="2">Uncharacterized protein</fullName>
    </submittedName>
</protein>
<reference evidence="3" key="1">
    <citation type="journal article" date="2017" name="Nat. Microbiol.">
        <title>Global analysis of biosynthetic gene clusters reveals vast potential of secondary metabolite production in Penicillium species.</title>
        <authorList>
            <person name="Nielsen J.C."/>
            <person name="Grijseels S."/>
            <person name="Prigent S."/>
            <person name="Ji B."/>
            <person name="Dainat J."/>
            <person name="Nielsen K.F."/>
            <person name="Frisvad J.C."/>
            <person name="Workman M."/>
            <person name="Nielsen J."/>
        </authorList>
    </citation>
    <scope>NUCLEOTIDE SEQUENCE [LARGE SCALE GENOMIC DNA]</scope>
    <source>
        <strain evidence="3">IBT 14082</strain>
    </source>
</reference>
<dbReference type="EMBL" id="MLQL01000010">
    <property type="protein sequence ID" value="OQE24103.1"/>
    <property type="molecule type" value="Genomic_DNA"/>
</dbReference>
<evidence type="ECO:0000313" key="3">
    <source>
        <dbReference type="Proteomes" id="UP000191342"/>
    </source>
</evidence>
<evidence type="ECO:0000256" key="1">
    <source>
        <dbReference type="SAM" id="MobiDB-lite"/>
    </source>
</evidence>
<gene>
    <name evidence="2" type="ORF">PENFLA_c010G07823</name>
</gene>
<organism evidence="2 3">
    <name type="scientific">Penicillium flavigenum</name>
    <dbReference type="NCBI Taxonomy" id="254877"/>
    <lineage>
        <taxon>Eukaryota</taxon>
        <taxon>Fungi</taxon>
        <taxon>Dikarya</taxon>
        <taxon>Ascomycota</taxon>
        <taxon>Pezizomycotina</taxon>
        <taxon>Eurotiomycetes</taxon>
        <taxon>Eurotiomycetidae</taxon>
        <taxon>Eurotiales</taxon>
        <taxon>Aspergillaceae</taxon>
        <taxon>Penicillium</taxon>
    </lineage>
</organism>
<dbReference type="Proteomes" id="UP000191342">
    <property type="component" value="Unassembled WGS sequence"/>
</dbReference>
<feature type="region of interest" description="Disordered" evidence="1">
    <location>
        <begin position="1"/>
        <end position="31"/>
    </location>
</feature>